<evidence type="ECO:0000313" key="12">
    <source>
        <dbReference type="Proteomes" id="UP000245383"/>
    </source>
</evidence>
<dbReference type="Pfam" id="PF01602">
    <property type="entry name" value="Adaptin_N"/>
    <property type="match status" value="1"/>
</dbReference>
<dbReference type="InterPro" id="IPR011989">
    <property type="entry name" value="ARM-like"/>
</dbReference>
<dbReference type="Pfam" id="PF02883">
    <property type="entry name" value="Alpha_adaptinC2"/>
    <property type="match status" value="1"/>
</dbReference>
<dbReference type="EMBL" id="MBFR01000064">
    <property type="protein sequence ID" value="PVU95143.1"/>
    <property type="molecule type" value="Genomic_DNA"/>
</dbReference>
<keyword evidence="7 9" id="KW-0472">Membrane</keyword>
<evidence type="ECO:0000259" key="10">
    <source>
        <dbReference type="PROSITE" id="PS50180"/>
    </source>
</evidence>
<keyword evidence="8 9" id="KW-0968">Cytoplasmic vesicle</keyword>
<dbReference type="InterPro" id="IPR002553">
    <property type="entry name" value="Clathrin/coatomer_adapt-like_N"/>
</dbReference>
<protein>
    <recommendedName>
        <fullName evidence="9">AP-1 complex subunit gamma</fullName>
    </recommendedName>
</protein>
<dbReference type="Gene3D" id="2.60.40.1230">
    <property type="match status" value="1"/>
</dbReference>
<proteinExistence type="inferred from homology"/>
<evidence type="ECO:0000256" key="3">
    <source>
        <dbReference type="ARBA" id="ARBA00006613"/>
    </source>
</evidence>
<dbReference type="InterPro" id="IPR008153">
    <property type="entry name" value="GAE_dom"/>
</dbReference>
<dbReference type="PIRSF" id="PIRSF037094">
    <property type="entry name" value="AP1_complex_gamma"/>
    <property type="match status" value="1"/>
</dbReference>
<dbReference type="GO" id="GO:0006886">
    <property type="term" value="P:intracellular protein transport"/>
    <property type="evidence" value="ECO:0007669"/>
    <property type="project" value="UniProtKB-UniRule"/>
</dbReference>
<gene>
    <name evidence="11" type="ORF">BB561_002018</name>
</gene>
<evidence type="ECO:0000256" key="7">
    <source>
        <dbReference type="ARBA" id="ARBA00023136"/>
    </source>
</evidence>
<dbReference type="GO" id="GO:0016192">
    <property type="term" value="P:vesicle-mediated transport"/>
    <property type="evidence" value="ECO:0007669"/>
    <property type="project" value="InterPro"/>
</dbReference>
<dbReference type="GO" id="GO:0016482">
    <property type="term" value="P:cytosolic transport"/>
    <property type="evidence" value="ECO:0007669"/>
    <property type="project" value="UniProtKB-ARBA"/>
</dbReference>
<sequence length="887" mass="99248">MYLQLRDLIRAVRCSKTAAEERNVIQKESAGIRTSLKETNSQDVRFNNIQKLLYIYLLGYPVKFGQLECLKLVASNKYSDKRLLQITLFFTLSDLQGADDYIVGLALCTLSALASEEVARDLSDDIYKLIYSSRSFIKKKAILAALRIIKKVPESIESFLPKARSLIGDKNHGVQIAATALLAEMCLSDTAAFEQVQKLVPIISRQLRVLISSASSDHDVSGVSDPFLQIGFLKLLRILGNGSSIVADEINDILTQIMSQTDDSKNVGTSVLYEAIKVVLAIPSEKSLRVLAINLLGKFLEHRDNNVRCIALKMLLEAMLTESASVLRVQSIIVQCLTDSDISIRHHALDLTFALINASNVDKLSTKLIEYLTSCDDEFKLTMSRKLFVVSEIFSSSNFSSILMKIKTLYLCGEYVSLNDMFLFIYNFCNDEKSNKELQRYFTRAIFSAIKNKKLNSKNADFNSSDKFIYVAAWVLGEFGDLAIDQTAQNVPNDDVFIITESERFDVEIPIIDDVIELLTELVHSKCSYSHIALTSLAKLTSRNLLLPSLKSIILSIFMHYSSSPIYELQSRSNQFLELLKESSKIDSAAILDKMPIPAYTPPIVSRDELNPAVIKVGDLSNLIAADYNTMDSNKELTLDFKQDSKEISNNATIFEDLLGLMDIQPKSTEKQTTNSNSFITNSNTDQASSKNLQGLMGLDVLNSSSTTNNDIKLNELQNSKIQTQTDLVYTLNNINEETSLPQNVSNHIETNTATIDQQPQSSLNNSDIGPEYETYFKNNVKIFMTPQKSSLSADILEILVKIINVGTETISGFNFQVAVPKTQRLQMMAPSGTELSLHCQEITQSIRIANPLKSPIRLRMRISYKSESNDNYLDITEFSSFDESVF</sequence>
<comment type="caution">
    <text evidence="11">The sequence shown here is derived from an EMBL/GenBank/DDBJ whole genome shotgun (WGS) entry which is preliminary data.</text>
</comment>
<comment type="subcellular location">
    <subcellularLocation>
        <location evidence="1">Cytoplasmic vesicle membrane</location>
    </subcellularLocation>
    <subcellularLocation>
        <location evidence="2">Golgi apparatus</location>
    </subcellularLocation>
</comment>
<keyword evidence="4 9" id="KW-0813">Transport</keyword>
<evidence type="ECO:0000313" key="11">
    <source>
        <dbReference type="EMBL" id="PVU95143.1"/>
    </source>
</evidence>
<keyword evidence="5 9" id="KW-0653">Protein transport</keyword>
<dbReference type="AlphaFoldDB" id="A0A2T9YS12"/>
<evidence type="ECO:0000256" key="2">
    <source>
        <dbReference type="ARBA" id="ARBA00004555"/>
    </source>
</evidence>
<feature type="domain" description="GAE" evidence="10">
    <location>
        <begin position="768"/>
        <end position="883"/>
    </location>
</feature>
<dbReference type="GO" id="GO:0030121">
    <property type="term" value="C:AP-1 adaptor complex"/>
    <property type="evidence" value="ECO:0007669"/>
    <property type="project" value="InterPro"/>
</dbReference>
<dbReference type="Proteomes" id="UP000245383">
    <property type="component" value="Unassembled WGS sequence"/>
</dbReference>
<organism evidence="11 12">
    <name type="scientific">Smittium simulii</name>
    <dbReference type="NCBI Taxonomy" id="133385"/>
    <lineage>
        <taxon>Eukaryota</taxon>
        <taxon>Fungi</taxon>
        <taxon>Fungi incertae sedis</taxon>
        <taxon>Zoopagomycota</taxon>
        <taxon>Kickxellomycotina</taxon>
        <taxon>Harpellomycetes</taxon>
        <taxon>Harpellales</taxon>
        <taxon>Legeriomycetaceae</taxon>
        <taxon>Smittium</taxon>
    </lineage>
</organism>
<dbReference type="InterPro" id="IPR008152">
    <property type="entry name" value="Clathrin_a/b/g-adaptin_app_Ig"/>
</dbReference>
<evidence type="ECO:0000256" key="5">
    <source>
        <dbReference type="ARBA" id="ARBA00022927"/>
    </source>
</evidence>
<evidence type="ECO:0000256" key="8">
    <source>
        <dbReference type="ARBA" id="ARBA00023329"/>
    </source>
</evidence>
<evidence type="ECO:0000256" key="9">
    <source>
        <dbReference type="PIRNR" id="PIRNR037094"/>
    </source>
</evidence>
<dbReference type="SUPFAM" id="SSF49348">
    <property type="entry name" value="Clathrin adaptor appendage domain"/>
    <property type="match status" value="1"/>
</dbReference>
<evidence type="ECO:0000256" key="6">
    <source>
        <dbReference type="ARBA" id="ARBA00023034"/>
    </source>
</evidence>
<evidence type="ECO:0000256" key="1">
    <source>
        <dbReference type="ARBA" id="ARBA00004156"/>
    </source>
</evidence>
<dbReference type="InterPro" id="IPR017107">
    <property type="entry name" value="AP1_complex_gsu"/>
</dbReference>
<name>A0A2T9YS12_9FUNG</name>
<keyword evidence="6 9" id="KW-0333">Golgi apparatus</keyword>
<dbReference type="PROSITE" id="PS50180">
    <property type="entry name" value="GAE"/>
    <property type="match status" value="1"/>
</dbReference>
<dbReference type="SUPFAM" id="SSF48371">
    <property type="entry name" value="ARM repeat"/>
    <property type="match status" value="1"/>
</dbReference>
<accession>A0A2T9YS12</accession>
<dbReference type="STRING" id="133385.A0A2T9YS12"/>
<dbReference type="InterPro" id="IPR050840">
    <property type="entry name" value="Adaptor_Complx_Large_Subunit"/>
</dbReference>
<dbReference type="PANTHER" id="PTHR22780">
    <property type="entry name" value="ADAPTIN, ALPHA/GAMMA/EPSILON"/>
    <property type="match status" value="1"/>
</dbReference>
<dbReference type="Gene3D" id="1.25.10.10">
    <property type="entry name" value="Leucine-rich Repeat Variant"/>
    <property type="match status" value="1"/>
</dbReference>
<keyword evidence="12" id="KW-1185">Reference proteome</keyword>
<evidence type="ECO:0000256" key="4">
    <source>
        <dbReference type="ARBA" id="ARBA00022448"/>
    </source>
</evidence>
<dbReference type="InterPro" id="IPR013041">
    <property type="entry name" value="Clathrin_app_Ig-like_sf"/>
</dbReference>
<reference evidence="11 12" key="1">
    <citation type="journal article" date="2018" name="MBio">
        <title>Comparative Genomics Reveals the Core Gene Toolbox for the Fungus-Insect Symbiosis.</title>
        <authorList>
            <person name="Wang Y."/>
            <person name="Stata M."/>
            <person name="Wang W."/>
            <person name="Stajich J.E."/>
            <person name="White M.M."/>
            <person name="Moncalvo J.M."/>
        </authorList>
    </citation>
    <scope>NUCLEOTIDE SEQUENCE [LARGE SCALE GENOMIC DNA]</scope>
    <source>
        <strain evidence="11 12">SWE-8-4</strain>
    </source>
</reference>
<dbReference type="InterPro" id="IPR016024">
    <property type="entry name" value="ARM-type_fold"/>
</dbReference>
<comment type="similarity">
    <text evidence="3 9">Belongs to the adaptor complexes large subunit family.</text>
</comment>
<dbReference type="GO" id="GO:0005829">
    <property type="term" value="C:cytosol"/>
    <property type="evidence" value="ECO:0007669"/>
    <property type="project" value="GOC"/>
</dbReference>
<dbReference type="OrthoDB" id="28053at2759"/>
<dbReference type="SMART" id="SM00809">
    <property type="entry name" value="Alpha_adaptinC2"/>
    <property type="match status" value="1"/>
</dbReference>